<dbReference type="InterPro" id="IPR050783">
    <property type="entry name" value="Oxylipin_biosynth_metab"/>
</dbReference>
<keyword evidence="2" id="KW-0444">Lipid biosynthesis</keyword>
<accession>A0A6L9XWU1</accession>
<dbReference type="InterPro" id="IPR037120">
    <property type="entry name" value="Haem_peroxidase_sf_animal"/>
</dbReference>
<dbReference type="GO" id="GO:0046872">
    <property type="term" value="F:metal ion binding"/>
    <property type="evidence" value="ECO:0007669"/>
    <property type="project" value="UniProtKB-KW"/>
</dbReference>
<evidence type="ECO:0000256" key="2">
    <source>
        <dbReference type="ARBA" id="ARBA00022516"/>
    </source>
</evidence>
<dbReference type="EMBL" id="JAAGWY010000002">
    <property type="protein sequence ID" value="NEN05902.1"/>
    <property type="molecule type" value="Genomic_DNA"/>
</dbReference>
<comment type="caution">
    <text evidence="14">The sequence shown here is derived from an EMBL/GenBank/DDBJ whole genome shotgun (WGS) entry which is preliminary data.</text>
</comment>
<proteinExistence type="predicted"/>
<dbReference type="Pfam" id="PF03098">
    <property type="entry name" value="An_peroxidase"/>
    <property type="match status" value="1"/>
</dbReference>
<protein>
    <submittedName>
        <fullName evidence="14">Heme peroxidase</fullName>
    </submittedName>
</protein>
<evidence type="ECO:0000256" key="4">
    <source>
        <dbReference type="ARBA" id="ARBA00022617"/>
    </source>
</evidence>
<evidence type="ECO:0000256" key="11">
    <source>
        <dbReference type="ARBA" id="ARBA00023004"/>
    </source>
</evidence>
<keyword evidence="12" id="KW-0443">Lipid metabolism</keyword>
<dbReference type="GO" id="GO:0016702">
    <property type="term" value="F:oxidoreductase activity, acting on single donors with incorporation of molecular oxygen, incorporation of two atoms of oxygen"/>
    <property type="evidence" value="ECO:0007669"/>
    <property type="project" value="TreeGrafter"/>
</dbReference>
<keyword evidence="6" id="KW-0925">Oxylipin biosynthesis</keyword>
<keyword evidence="15" id="KW-1185">Reference proteome</keyword>
<dbReference type="InterPro" id="IPR034815">
    <property type="entry name" value="A_dioxygenase"/>
</dbReference>
<dbReference type="InterPro" id="IPR010255">
    <property type="entry name" value="Haem_peroxidase_sf"/>
</dbReference>
<sequence>MNDTPVGASTSDIPDKPNLFEKLFDSATEDIDQALPWYKLPKVLGLVELIGIRNTLREKNLYDTSRLPAVNAVVPPPYDEKYVTERAPDGSWNDLVHPEMGMAGTRFGRNVPLEETRPDRDRMLEPSPREISRRLMTRTELIPASAGNVLIAAWLQFMIRDWFRHGTSPTDNPWIIPLAPDDDWPAPPLTVMRTPPDPTTPPDSEYPPTYVNIMTHWWDGSQIYGNTLDDQQFLREHEGGRMRLVDGAPPIPDDPAKNPTHVSGFWLGLGMLQSLFIQEHNAICAMLADAHPEFDDESLFQHARLILSGLLAKIHTVEWTPAVTAHPTAVEALHANWWGLEGERLHDAFGRLTSGEIVSGIPGGTTEDFGVPFALTEEFVAVYRMHPLIPDHFDFRSVATDAETLGPREFDSLAGPAGLEALKANRLVDLLYTFGTENPGLVTLHNFPKYLQTFTRPDTGALMDLAATDILRCRELGVPRYTAFRRLLHLPVPSSFDELSSNTEWVEELRAVYDDDLDSVDLIAGMFAEDRPEGFAFSDTAFRIFILMASRRLNSDRFFTTHFTDEVYTPEGMKWIDDNTMRSVLVRHCPELEPYVGKLDNAFALWSRAGAKA</sequence>
<keyword evidence="5" id="KW-0479">Metal-binding</keyword>
<dbReference type="Proteomes" id="UP000474967">
    <property type="component" value="Unassembled WGS sequence"/>
</dbReference>
<dbReference type="CDD" id="cd09818">
    <property type="entry name" value="PIOX_like"/>
    <property type="match status" value="1"/>
</dbReference>
<name>A0A6L9XWU1_9MICO</name>
<organism evidence="14 15">
    <name type="scientific">Leifsonia tongyongensis</name>
    <dbReference type="NCBI Taxonomy" id="1268043"/>
    <lineage>
        <taxon>Bacteria</taxon>
        <taxon>Bacillati</taxon>
        <taxon>Actinomycetota</taxon>
        <taxon>Actinomycetes</taxon>
        <taxon>Micrococcales</taxon>
        <taxon>Microbacteriaceae</taxon>
        <taxon>Leifsonia</taxon>
    </lineage>
</organism>
<dbReference type="RefSeq" id="WP_163289294.1">
    <property type="nucleotide sequence ID" value="NZ_JAAGWY010000002.1"/>
</dbReference>
<dbReference type="PROSITE" id="PS50292">
    <property type="entry name" value="PEROXIDASE_3"/>
    <property type="match status" value="1"/>
</dbReference>
<dbReference type="GO" id="GO:0020037">
    <property type="term" value="F:heme binding"/>
    <property type="evidence" value="ECO:0007669"/>
    <property type="project" value="InterPro"/>
</dbReference>
<keyword evidence="9" id="KW-0223">Dioxygenase</keyword>
<evidence type="ECO:0000313" key="15">
    <source>
        <dbReference type="Proteomes" id="UP000474967"/>
    </source>
</evidence>
<dbReference type="GO" id="GO:0006633">
    <property type="term" value="P:fatty acid biosynthetic process"/>
    <property type="evidence" value="ECO:0007669"/>
    <property type="project" value="UniProtKB-KW"/>
</dbReference>
<dbReference type="PANTHER" id="PTHR11903">
    <property type="entry name" value="PROSTAGLANDIN G/H SYNTHASE"/>
    <property type="match status" value="1"/>
</dbReference>
<evidence type="ECO:0000256" key="12">
    <source>
        <dbReference type="ARBA" id="ARBA00023098"/>
    </source>
</evidence>
<dbReference type="PANTHER" id="PTHR11903:SF11">
    <property type="entry name" value="ALPHA-DIOXYGENASE 1"/>
    <property type="match status" value="1"/>
</dbReference>
<keyword evidence="7" id="KW-0611">Plant defense</keyword>
<dbReference type="GO" id="GO:0004601">
    <property type="term" value="F:peroxidase activity"/>
    <property type="evidence" value="ECO:0007669"/>
    <property type="project" value="UniProtKB-KW"/>
</dbReference>
<keyword evidence="4" id="KW-0349">Heme</keyword>
<gene>
    <name evidence="14" type="ORF">G3T36_08445</name>
</gene>
<evidence type="ECO:0000256" key="13">
    <source>
        <dbReference type="ARBA" id="ARBA00023160"/>
    </source>
</evidence>
<dbReference type="AlphaFoldDB" id="A0A6L9XWU1"/>
<dbReference type="SUPFAM" id="SSF48113">
    <property type="entry name" value="Heme-dependent peroxidases"/>
    <property type="match status" value="1"/>
</dbReference>
<dbReference type="GO" id="GO:0031408">
    <property type="term" value="P:oxylipin biosynthetic process"/>
    <property type="evidence" value="ECO:0007669"/>
    <property type="project" value="UniProtKB-KW"/>
</dbReference>
<dbReference type="PRINTS" id="PR00457">
    <property type="entry name" value="ANPEROXIDASE"/>
</dbReference>
<evidence type="ECO:0000313" key="14">
    <source>
        <dbReference type="EMBL" id="NEN05902.1"/>
    </source>
</evidence>
<evidence type="ECO:0000256" key="3">
    <source>
        <dbReference type="ARBA" id="ARBA00022559"/>
    </source>
</evidence>
<evidence type="ECO:0000256" key="10">
    <source>
        <dbReference type="ARBA" id="ARBA00023002"/>
    </source>
</evidence>
<keyword evidence="3 14" id="KW-0575">Peroxidase</keyword>
<dbReference type="GO" id="GO:0006952">
    <property type="term" value="P:defense response"/>
    <property type="evidence" value="ECO:0007669"/>
    <property type="project" value="UniProtKB-KW"/>
</dbReference>
<reference evidence="14 15" key="1">
    <citation type="journal article" date="2014" name="J. Microbiol.">
        <title>Diaminobutyricibacter tongyongensis gen. nov., sp. nov. and Homoserinibacter gongjuensis gen. nov., sp. nov. belong to the family Microbacteriaceae.</title>
        <authorList>
            <person name="Kim S.J."/>
            <person name="Ahn J.H."/>
            <person name="Weon H.Y."/>
            <person name="Hamada M."/>
            <person name="Suzuki K."/>
            <person name="Kwon S.W."/>
        </authorList>
    </citation>
    <scope>NUCLEOTIDE SEQUENCE [LARGE SCALE GENOMIC DNA]</scope>
    <source>
        <strain evidence="14 15">NBRC 108724</strain>
    </source>
</reference>
<evidence type="ECO:0000256" key="6">
    <source>
        <dbReference type="ARBA" id="ARBA00022767"/>
    </source>
</evidence>
<evidence type="ECO:0000256" key="7">
    <source>
        <dbReference type="ARBA" id="ARBA00022821"/>
    </source>
</evidence>
<evidence type="ECO:0000256" key="5">
    <source>
        <dbReference type="ARBA" id="ARBA00022723"/>
    </source>
</evidence>
<comment type="cofactor">
    <cofactor evidence="1">
        <name>Ca(2+)</name>
        <dbReference type="ChEBI" id="CHEBI:29108"/>
    </cofactor>
</comment>
<keyword evidence="8" id="KW-0276">Fatty acid metabolism</keyword>
<keyword evidence="10" id="KW-0560">Oxidoreductase</keyword>
<evidence type="ECO:0000256" key="9">
    <source>
        <dbReference type="ARBA" id="ARBA00022964"/>
    </source>
</evidence>
<dbReference type="Gene3D" id="1.10.640.10">
    <property type="entry name" value="Haem peroxidase domain superfamily, animal type"/>
    <property type="match status" value="1"/>
</dbReference>
<evidence type="ECO:0000256" key="8">
    <source>
        <dbReference type="ARBA" id="ARBA00022832"/>
    </source>
</evidence>
<dbReference type="InterPro" id="IPR019791">
    <property type="entry name" value="Haem_peroxidase_animal"/>
</dbReference>
<dbReference type="GO" id="GO:0006979">
    <property type="term" value="P:response to oxidative stress"/>
    <property type="evidence" value="ECO:0007669"/>
    <property type="project" value="InterPro"/>
</dbReference>
<evidence type="ECO:0000256" key="1">
    <source>
        <dbReference type="ARBA" id="ARBA00001913"/>
    </source>
</evidence>
<keyword evidence="13" id="KW-0275">Fatty acid biosynthesis</keyword>
<keyword evidence="11" id="KW-0408">Iron</keyword>